<dbReference type="FunFam" id="1.10.238.10:FF:000001">
    <property type="entry name" value="Calmodulin 1"/>
    <property type="match status" value="1"/>
</dbReference>
<dbReference type="AlphaFoldDB" id="A0A3Q4HS89"/>
<protein>
    <submittedName>
        <fullName evidence="1">Calmodulin like 6</fullName>
    </submittedName>
</protein>
<dbReference type="GO" id="GO:0016460">
    <property type="term" value="C:myosin II complex"/>
    <property type="evidence" value="ECO:0007669"/>
    <property type="project" value="TreeGrafter"/>
</dbReference>
<organism evidence="1 2">
    <name type="scientific">Neolamprologus brichardi</name>
    <name type="common">Fairy cichlid</name>
    <name type="synonym">Lamprologus brichardi</name>
    <dbReference type="NCBI Taxonomy" id="32507"/>
    <lineage>
        <taxon>Eukaryota</taxon>
        <taxon>Metazoa</taxon>
        <taxon>Chordata</taxon>
        <taxon>Craniata</taxon>
        <taxon>Vertebrata</taxon>
        <taxon>Euteleostomi</taxon>
        <taxon>Actinopterygii</taxon>
        <taxon>Neopterygii</taxon>
        <taxon>Teleostei</taxon>
        <taxon>Neoteleostei</taxon>
        <taxon>Acanthomorphata</taxon>
        <taxon>Ovalentaria</taxon>
        <taxon>Cichlomorphae</taxon>
        <taxon>Cichliformes</taxon>
        <taxon>Cichlidae</taxon>
        <taxon>African cichlids</taxon>
        <taxon>Pseudocrenilabrinae</taxon>
        <taxon>Lamprologini</taxon>
        <taxon>Neolamprologus</taxon>
    </lineage>
</organism>
<dbReference type="Gene3D" id="1.10.238.10">
    <property type="entry name" value="EF-hand"/>
    <property type="match status" value="1"/>
</dbReference>
<proteinExistence type="predicted"/>
<reference evidence="1" key="1">
    <citation type="submission" date="2025-08" db="UniProtKB">
        <authorList>
            <consortium name="Ensembl"/>
        </authorList>
    </citation>
    <scope>IDENTIFICATION</scope>
</reference>
<dbReference type="SUPFAM" id="SSF47473">
    <property type="entry name" value="EF-hand"/>
    <property type="match status" value="1"/>
</dbReference>
<dbReference type="InterPro" id="IPR011992">
    <property type="entry name" value="EF-hand-dom_pair"/>
</dbReference>
<dbReference type="STRING" id="32507.ENSNBRP00000025081"/>
<dbReference type="Proteomes" id="UP000261580">
    <property type="component" value="Unassembled WGS sequence"/>
</dbReference>
<dbReference type="Ensembl" id="ENSNBRT00000025735.1">
    <property type="protein sequence ID" value="ENSNBRP00000025081.1"/>
    <property type="gene ID" value="ENSNBRG00000019150.1"/>
</dbReference>
<evidence type="ECO:0000313" key="1">
    <source>
        <dbReference type="Ensembl" id="ENSNBRP00000025081.1"/>
    </source>
</evidence>
<accession>A0A3Q4HS89</accession>
<name>A0A3Q4HS89_NEOBR</name>
<dbReference type="PANTHER" id="PTHR23048:SF56">
    <property type="entry name" value="CALMODULIN 2"/>
    <property type="match status" value="1"/>
</dbReference>
<evidence type="ECO:0000313" key="2">
    <source>
        <dbReference type="Proteomes" id="UP000261580"/>
    </source>
</evidence>
<keyword evidence="2" id="KW-1185">Reference proteome</keyword>
<sequence length="167" mass="19279">MKALPRQIKSQSLNSLKLTQQDSLLSPFYGRGNPAIKKYKVNFEMFVEEVNGGVKTQELERMMSLIGINPTKTELIQMAKDVDKEDTLFNCESFLGLMVLYHERTKNQDSELRAAFRVFDKEGKRYVNCTIIPTVSHIKKVETNNNDFIFIFSEFVAMFTGNLFKMT</sequence>
<reference evidence="1" key="2">
    <citation type="submission" date="2025-09" db="UniProtKB">
        <authorList>
            <consortium name="Ensembl"/>
        </authorList>
    </citation>
    <scope>IDENTIFICATION</scope>
</reference>
<dbReference type="InterPro" id="IPR050230">
    <property type="entry name" value="CALM/Myosin/TropC-like"/>
</dbReference>
<dbReference type="GeneTree" id="ENSGT00940000163135"/>
<dbReference type="PANTHER" id="PTHR23048">
    <property type="entry name" value="MYOSIN LIGHT CHAIN 1, 3"/>
    <property type="match status" value="1"/>
</dbReference>